<comment type="caution">
    <text evidence="2">The sequence shown here is derived from an EMBL/GenBank/DDBJ whole genome shotgun (WGS) entry which is preliminary data.</text>
</comment>
<gene>
    <name evidence="2" type="ORF">RMCC_2814</name>
</gene>
<keyword evidence="3" id="KW-1185">Reference proteome</keyword>
<dbReference type="STRING" id="228230.RMCC_2814"/>
<evidence type="ECO:0000313" key="3">
    <source>
        <dbReference type="Proteomes" id="UP000069443"/>
    </source>
</evidence>
<evidence type="ECO:0000313" key="2">
    <source>
        <dbReference type="EMBL" id="GAS95848.1"/>
    </source>
</evidence>
<dbReference type="Proteomes" id="UP000069443">
    <property type="component" value="Unassembled WGS sequence"/>
</dbReference>
<proteinExistence type="predicted"/>
<feature type="compositionally biased region" description="Basic and acidic residues" evidence="1">
    <location>
        <begin position="12"/>
        <end position="21"/>
    </location>
</feature>
<name>A0A100WD62_MYCCR</name>
<dbReference type="OrthoDB" id="9790578at2"/>
<organism evidence="2 3">
    <name type="scientific">Mycolicibacterium canariasense</name>
    <name type="common">Mycobacterium canariasense</name>
    <dbReference type="NCBI Taxonomy" id="228230"/>
    <lineage>
        <taxon>Bacteria</taxon>
        <taxon>Bacillati</taxon>
        <taxon>Actinomycetota</taxon>
        <taxon>Actinomycetes</taxon>
        <taxon>Mycobacteriales</taxon>
        <taxon>Mycobacteriaceae</taxon>
        <taxon>Mycolicibacterium</taxon>
    </lineage>
</organism>
<evidence type="ECO:0008006" key="4">
    <source>
        <dbReference type="Google" id="ProtNLM"/>
    </source>
</evidence>
<feature type="region of interest" description="Disordered" evidence="1">
    <location>
        <begin position="1"/>
        <end position="21"/>
    </location>
</feature>
<reference evidence="3" key="2">
    <citation type="submission" date="2016-02" db="EMBL/GenBank/DDBJ databases">
        <title>Draft genome sequence of five rapidly growing Mycobacterium species.</title>
        <authorList>
            <person name="Katahira K."/>
            <person name="Gotou Y."/>
            <person name="Iida K."/>
            <person name="Ogura Y."/>
            <person name="Hayashi T."/>
        </authorList>
    </citation>
    <scope>NUCLEOTIDE SEQUENCE [LARGE SCALE GENOMIC DNA]</scope>
    <source>
        <strain evidence="3">JCM15298</strain>
    </source>
</reference>
<sequence>MSDGVVLSEAQWSERERRHTERAEQVLRPHRVRAQAGQPHPVWDFLFTYYSFKPRQLAQWHPGFGTALEGPAAEKFLRRTGYGRHGSTVTVDPDHLLSRLDTVRFIAELLSATAARPARLNCFGMHEWAMVYRAREIRHRGVPLRLGPAGTDAVLESMPLRCSHFDAYRFFTDAAVGRNAEPLSRDAQVRHEQPGCVHANMDLYKWCYKLGPLVASELLMDCLDLALTARLLDMRASPYDLSEFGIAPIEVETAAGRTTYVRQQQEVARRASELRSALHEHCRHLLAAKAVR</sequence>
<dbReference type="AlphaFoldDB" id="A0A100WD62"/>
<dbReference type="EMBL" id="BCSY01000045">
    <property type="protein sequence ID" value="GAS95848.1"/>
    <property type="molecule type" value="Genomic_DNA"/>
</dbReference>
<protein>
    <recommendedName>
        <fullName evidence="4">3-methyladenine DNA glycosylase</fullName>
    </recommendedName>
</protein>
<evidence type="ECO:0000256" key="1">
    <source>
        <dbReference type="SAM" id="MobiDB-lite"/>
    </source>
</evidence>
<dbReference type="RefSeq" id="WP_062656959.1">
    <property type="nucleotide sequence ID" value="NZ_BCSY01000045.1"/>
</dbReference>
<reference evidence="3" key="1">
    <citation type="journal article" date="2016" name="Genome Announc.">
        <title>Draft Genome Sequences of Five Rapidly Growing Mycobacterium Species, M. thermoresistibile, M. fortuitum subsp. acetamidolyticum, M. canariasense, M. brisbanense, and M. novocastrense.</title>
        <authorList>
            <person name="Katahira K."/>
            <person name="Ogura Y."/>
            <person name="Gotoh Y."/>
            <person name="Hayashi T."/>
        </authorList>
    </citation>
    <scope>NUCLEOTIDE SEQUENCE [LARGE SCALE GENOMIC DNA]</scope>
    <source>
        <strain evidence="3">JCM15298</strain>
    </source>
</reference>
<accession>A0A100WD62</accession>